<dbReference type="EMBL" id="JAIWYP010000005">
    <property type="protein sequence ID" value="KAH3820039.1"/>
    <property type="molecule type" value="Genomic_DNA"/>
</dbReference>
<reference evidence="1" key="2">
    <citation type="submission" date="2020-11" db="EMBL/GenBank/DDBJ databases">
        <authorList>
            <person name="McCartney M.A."/>
            <person name="Auch B."/>
            <person name="Kono T."/>
            <person name="Mallez S."/>
            <person name="Becker A."/>
            <person name="Gohl D.M."/>
            <person name="Silverstein K.A.T."/>
            <person name="Koren S."/>
            <person name="Bechman K.B."/>
            <person name="Herman A."/>
            <person name="Abrahante J.E."/>
            <person name="Garbe J."/>
        </authorList>
    </citation>
    <scope>NUCLEOTIDE SEQUENCE</scope>
    <source>
        <strain evidence="1">Duluth1</strain>
        <tissue evidence="1">Whole animal</tissue>
    </source>
</reference>
<evidence type="ECO:0000313" key="1">
    <source>
        <dbReference type="EMBL" id="KAH3820039.1"/>
    </source>
</evidence>
<organism evidence="1 2">
    <name type="scientific">Dreissena polymorpha</name>
    <name type="common">Zebra mussel</name>
    <name type="synonym">Mytilus polymorpha</name>
    <dbReference type="NCBI Taxonomy" id="45954"/>
    <lineage>
        <taxon>Eukaryota</taxon>
        <taxon>Metazoa</taxon>
        <taxon>Spiralia</taxon>
        <taxon>Lophotrochozoa</taxon>
        <taxon>Mollusca</taxon>
        <taxon>Bivalvia</taxon>
        <taxon>Autobranchia</taxon>
        <taxon>Heteroconchia</taxon>
        <taxon>Euheterodonta</taxon>
        <taxon>Imparidentia</taxon>
        <taxon>Neoheterodontei</taxon>
        <taxon>Myida</taxon>
        <taxon>Dreissenoidea</taxon>
        <taxon>Dreissenidae</taxon>
        <taxon>Dreissena</taxon>
    </lineage>
</organism>
<name>A0A9D4JRD1_DREPO</name>
<comment type="caution">
    <text evidence="1">The sequence shown here is derived from an EMBL/GenBank/DDBJ whole genome shotgun (WGS) entry which is preliminary data.</text>
</comment>
<evidence type="ECO:0000313" key="2">
    <source>
        <dbReference type="Proteomes" id="UP000828390"/>
    </source>
</evidence>
<dbReference type="Proteomes" id="UP000828390">
    <property type="component" value="Unassembled WGS sequence"/>
</dbReference>
<proteinExistence type="predicted"/>
<accession>A0A9D4JRD1</accession>
<keyword evidence="2" id="KW-1185">Reference proteome</keyword>
<sequence length="85" mass="9408">MCRAVLVEAVVQPWHKRAHGTVLVKGLKVDSLAEELVDTLGVAEYSVEHPGKRQAEDCTAKEDGVHRDILPHPVQVYGTGYEEMN</sequence>
<gene>
    <name evidence="1" type="ORF">DPMN_121783</name>
</gene>
<dbReference type="AlphaFoldDB" id="A0A9D4JRD1"/>
<protein>
    <submittedName>
        <fullName evidence="1">Uncharacterized protein</fullName>
    </submittedName>
</protein>
<reference evidence="1" key="1">
    <citation type="journal article" date="2019" name="bioRxiv">
        <title>The Genome of the Zebra Mussel, Dreissena polymorpha: A Resource for Invasive Species Research.</title>
        <authorList>
            <person name="McCartney M.A."/>
            <person name="Auch B."/>
            <person name="Kono T."/>
            <person name="Mallez S."/>
            <person name="Zhang Y."/>
            <person name="Obille A."/>
            <person name="Becker A."/>
            <person name="Abrahante J.E."/>
            <person name="Garbe J."/>
            <person name="Badalamenti J.P."/>
            <person name="Herman A."/>
            <person name="Mangelson H."/>
            <person name="Liachko I."/>
            <person name="Sullivan S."/>
            <person name="Sone E.D."/>
            <person name="Koren S."/>
            <person name="Silverstein K.A.T."/>
            <person name="Beckman K.B."/>
            <person name="Gohl D.M."/>
        </authorList>
    </citation>
    <scope>NUCLEOTIDE SEQUENCE</scope>
    <source>
        <strain evidence="1">Duluth1</strain>
        <tissue evidence="1">Whole animal</tissue>
    </source>
</reference>